<feature type="compositionally biased region" description="Basic residues" evidence="1">
    <location>
        <begin position="304"/>
        <end position="313"/>
    </location>
</feature>
<dbReference type="AlphaFoldDB" id="A0A6L2N1Y1"/>
<gene>
    <name evidence="2" type="ORF">Tci_050522</name>
</gene>
<feature type="compositionally biased region" description="Basic and acidic residues" evidence="1">
    <location>
        <begin position="233"/>
        <end position="255"/>
    </location>
</feature>
<reference evidence="2" key="1">
    <citation type="journal article" date="2019" name="Sci. Rep.">
        <title>Draft genome of Tanacetum cinerariifolium, the natural source of mosquito coil.</title>
        <authorList>
            <person name="Yamashiro T."/>
            <person name="Shiraishi A."/>
            <person name="Satake H."/>
            <person name="Nakayama K."/>
        </authorList>
    </citation>
    <scope>NUCLEOTIDE SEQUENCE</scope>
</reference>
<feature type="compositionally biased region" description="Polar residues" evidence="1">
    <location>
        <begin position="267"/>
        <end position="289"/>
    </location>
</feature>
<accession>A0A6L2N1Y1</accession>
<evidence type="ECO:0000313" key="2">
    <source>
        <dbReference type="EMBL" id="GEU78544.1"/>
    </source>
</evidence>
<name>A0A6L2N1Y1_TANCI</name>
<organism evidence="2">
    <name type="scientific">Tanacetum cinerariifolium</name>
    <name type="common">Dalmatian daisy</name>
    <name type="synonym">Chrysanthemum cinerariifolium</name>
    <dbReference type="NCBI Taxonomy" id="118510"/>
    <lineage>
        <taxon>Eukaryota</taxon>
        <taxon>Viridiplantae</taxon>
        <taxon>Streptophyta</taxon>
        <taxon>Embryophyta</taxon>
        <taxon>Tracheophyta</taxon>
        <taxon>Spermatophyta</taxon>
        <taxon>Magnoliopsida</taxon>
        <taxon>eudicotyledons</taxon>
        <taxon>Gunneridae</taxon>
        <taxon>Pentapetalae</taxon>
        <taxon>asterids</taxon>
        <taxon>campanulids</taxon>
        <taxon>Asterales</taxon>
        <taxon>Asteraceae</taxon>
        <taxon>Asteroideae</taxon>
        <taxon>Anthemideae</taxon>
        <taxon>Anthemidinae</taxon>
        <taxon>Tanacetum</taxon>
    </lineage>
</organism>
<feature type="compositionally biased region" description="Low complexity" evidence="1">
    <location>
        <begin position="290"/>
        <end position="301"/>
    </location>
</feature>
<feature type="region of interest" description="Disordered" evidence="1">
    <location>
        <begin position="223"/>
        <end position="315"/>
    </location>
</feature>
<proteinExistence type="predicted"/>
<dbReference type="EMBL" id="BKCJ010007695">
    <property type="protein sequence ID" value="GEU78544.1"/>
    <property type="molecule type" value="Genomic_DNA"/>
</dbReference>
<comment type="caution">
    <text evidence="2">The sequence shown here is derived from an EMBL/GenBank/DDBJ whole genome shotgun (WGS) entry which is preliminary data.</text>
</comment>
<sequence>MNFIQPFMHIVGYQGVVDKVSAFYTKFLAQPWQTMFKVFNRCLTTRTYGHDQTKINILHIFHVVVNRVNVDFVALYGGTFLTTYRRRNMLFRNVTVRGMLIPGEFLTDDIRATEEYKEYMKVFARKKKRKQVVGETSSPRKSLKITIKQKMPSTTLIPPPSDDQERDDMAEATLLSLTLHKTALAAEAKENIAKVQDKLEEEEIEKMVEGEDDEELYASDFADSMFQDDSDDSEKKYDKKDDEKENDDEKKDETSSMKTRKEKMQTPIHSPTRSPRKNLSSYKTLSQEFTATVSPSAATTSNVKKSKAKRKARSTSTISKILPGKVLDHCNNIVPELTFAKTNEMLKQESPRLVNLAVNQDREIAPTNLPELISKEFATHAPGIITELFQKYMQNTILNLYPTTSSSTDATSTADLQHRLYLTMKIKLQDQTDDPELWEILKAKFEKS</sequence>
<protein>
    <submittedName>
        <fullName evidence="2">Uncharacterized protein</fullName>
    </submittedName>
</protein>
<evidence type="ECO:0000256" key="1">
    <source>
        <dbReference type="SAM" id="MobiDB-lite"/>
    </source>
</evidence>